<dbReference type="SUPFAM" id="SSF48008">
    <property type="entry name" value="GntR ligand-binding domain-like"/>
    <property type="match status" value="1"/>
</dbReference>
<keyword evidence="2" id="KW-0238">DNA-binding</keyword>
<dbReference type="InterPro" id="IPR000524">
    <property type="entry name" value="Tscrpt_reg_HTH_GntR"/>
</dbReference>
<dbReference type="InterPro" id="IPR036390">
    <property type="entry name" value="WH_DNA-bd_sf"/>
</dbReference>
<dbReference type="SUPFAM" id="SSF46785">
    <property type="entry name" value="Winged helix' DNA-binding domain"/>
    <property type="match status" value="1"/>
</dbReference>
<dbReference type="PANTHER" id="PTHR43537:SF49">
    <property type="entry name" value="TRANSCRIPTIONAL REGULATORY PROTEIN"/>
    <property type="match status" value="1"/>
</dbReference>
<dbReference type="PANTHER" id="PTHR43537">
    <property type="entry name" value="TRANSCRIPTIONAL REGULATOR, GNTR FAMILY"/>
    <property type="match status" value="1"/>
</dbReference>
<dbReference type="InterPro" id="IPR036388">
    <property type="entry name" value="WH-like_DNA-bd_sf"/>
</dbReference>
<organism evidence="5 6">
    <name type="scientific">Pelistega suis</name>
    <dbReference type="NCBI Taxonomy" id="1631957"/>
    <lineage>
        <taxon>Bacteria</taxon>
        <taxon>Pseudomonadati</taxon>
        <taxon>Pseudomonadota</taxon>
        <taxon>Betaproteobacteria</taxon>
        <taxon>Burkholderiales</taxon>
        <taxon>Alcaligenaceae</taxon>
        <taxon>Pelistega</taxon>
    </lineage>
</organism>
<proteinExistence type="predicted"/>
<dbReference type="GO" id="GO:0003700">
    <property type="term" value="F:DNA-binding transcription factor activity"/>
    <property type="evidence" value="ECO:0007669"/>
    <property type="project" value="InterPro"/>
</dbReference>
<evidence type="ECO:0000313" key="6">
    <source>
        <dbReference type="Proteomes" id="UP000537862"/>
    </source>
</evidence>
<name>A0A849P6T6_9BURK</name>
<evidence type="ECO:0000256" key="3">
    <source>
        <dbReference type="ARBA" id="ARBA00023163"/>
    </source>
</evidence>
<comment type="caution">
    <text evidence="5">The sequence shown here is derived from an EMBL/GenBank/DDBJ whole genome shotgun (WGS) entry which is preliminary data.</text>
</comment>
<evidence type="ECO:0000256" key="2">
    <source>
        <dbReference type="ARBA" id="ARBA00023125"/>
    </source>
</evidence>
<dbReference type="Proteomes" id="UP000537862">
    <property type="component" value="Unassembled WGS sequence"/>
</dbReference>
<dbReference type="SMART" id="SM00895">
    <property type="entry name" value="FCD"/>
    <property type="match status" value="1"/>
</dbReference>
<dbReference type="Pfam" id="PF07729">
    <property type="entry name" value="FCD"/>
    <property type="match status" value="1"/>
</dbReference>
<keyword evidence="6" id="KW-1185">Reference proteome</keyword>
<accession>A0A849P6T6</accession>
<dbReference type="Pfam" id="PF00392">
    <property type="entry name" value="GntR"/>
    <property type="match status" value="1"/>
</dbReference>
<evidence type="ECO:0000256" key="1">
    <source>
        <dbReference type="ARBA" id="ARBA00023015"/>
    </source>
</evidence>
<evidence type="ECO:0000313" key="5">
    <source>
        <dbReference type="EMBL" id="NOL52024.1"/>
    </source>
</evidence>
<keyword evidence="1" id="KW-0805">Transcription regulation</keyword>
<dbReference type="GO" id="GO:0003677">
    <property type="term" value="F:DNA binding"/>
    <property type="evidence" value="ECO:0007669"/>
    <property type="project" value="UniProtKB-KW"/>
</dbReference>
<gene>
    <name evidence="5" type="ORF">HKX39_07595</name>
</gene>
<dbReference type="InterPro" id="IPR011711">
    <property type="entry name" value="GntR_C"/>
</dbReference>
<evidence type="ECO:0000259" key="4">
    <source>
        <dbReference type="PROSITE" id="PS50949"/>
    </source>
</evidence>
<dbReference type="Gene3D" id="1.20.120.530">
    <property type="entry name" value="GntR ligand-binding domain-like"/>
    <property type="match status" value="1"/>
</dbReference>
<dbReference type="Gene3D" id="1.10.10.10">
    <property type="entry name" value="Winged helix-like DNA-binding domain superfamily/Winged helix DNA-binding domain"/>
    <property type="match status" value="1"/>
</dbReference>
<dbReference type="PRINTS" id="PR00035">
    <property type="entry name" value="HTHGNTR"/>
</dbReference>
<feature type="domain" description="HTH gntR-type" evidence="4">
    <location>
        <begin position="11"/>
        <end position="78"/>
    </location>
</feature>
<dbReference type="EMBL" id="JABGBN010000006">
    <property type="protein sequence ID" value="NOL52024.1"/>
    <property type="molecule type" value="Genomic_DNA"/>
</dbReference>
<dbReference type="CDD" id="cd07377">
    <property type="entry name" value="WHTH_GntR"/>
    <property type="match status" value="1"/>
</dbReference>
<dbReference type="InterPro" id="IPR008920">
    <property type="entry name" value="TF_FadR/GntR_C"/>
</dbReference>
<dbReference type="PROSITE" id="PS50949">
    <property type="entry name" value="HTH_GNTR"/>
    <property type="match status" value="1"/>
</dbReference>
<dbReference type="SMART" id="SM00345">
    <property type="entry name" value="HTH_GNTR"/>
    <property type="match status" value="1"/>
</dbReference>
<protein>
    <submittedName>
        <fullName evidence="5">GntR family transcriptional regulator</fullName>
    </submittedName>
</protein>
<dbReference type="AlphaFoldDB" id="A0A849P6T6"/>
<sequence length="219" mass="24551">MDHSEAYEKGLTAADQAYSYIINALTDGTMLPGMRVREAEMASVIGISRTPIREALNRLINEGLVSNDPRRGLIITELDQSMVGELYEMRRVLESTAAGLAARHATDVEIAVLRTLMENDTKATTVQEVTANNKLFHQVLYKCGHNRYLLKTLQALQNSMLLLGTSTLENKVRAEHAQQEHEQIVKALEARDPERAAQVASEHISNAYKERLNKFLFQS</sequence>
<keyword evidence="3" id="KW-0804">Transcription</keyword>
<reference evidence="5 6" key="1">
    <citation type="submission" date="2020-05" db="EMBL/GenBank/DDBJ databases">
        <authorList>
            <person name="Niu N."/>
        </authorList>
    </citation>
    <scope>NUCLEOTIDE SEQUENCE [LARGE SCALE GENOMIC DNA]</scope>
    <source>
        <strain evidence="5 6">3340-03</strain>
    </source>
</reference>